<keyword evidence="5" id="KW-0255">Endonuclease</keyword>
<proteinExistence type="predicted"/>
<accession>A0A8J6H558</accession>
<dbReference type="AlphaFoldDB" id="A0A8J6H558"/>
<evidence type="ECO:0000256" key="3">
    <source>
        <dbReference type="ARBA" id="ARBA00022695"/>
    </source>
</evidence>
<evidence type="ECO:0000256" key="1">
    <source>
        <dbReference type="ARBA" id="ARBA00022670"/>
    </source>
</evidence>
<gene>
    <name evidence="11" type="ORF">GEV33_010741</name>
</gene>
<evidence type="ECO:0000259" key="10">
    <source>
        <dbReference type="PROSITE" id="PS50878"/>
    </source>
</evidence>
<dbReference type="Proteomes" id="UP000719412">
    <property type="component" value="Unassembled WGS sequence"/>
</dbReference>
<dbReference type="EMBL" id="JABDTM020026341">
    <property type="protein sequence ID" value="KAH0812050.1"/>
    <property type="molecule type" value="Genomic_DNA"/>
</dbReference>
<keyword evidence="6" id="KW-0378">Hydrolase</keyword>
<dbReference type="PANTHER" id="PTHR37984">
    <property type="entry name" value="PROTEIN CBG26694"/>
    <property type="match status" value="1"/>
</dbReference>
<evidence type="ECO:0000256" key="7">
    <source>
        <dbReference type="ARBA" id="ARBA00022918"/>
    </source>
</evidence>
<dbReference type="CDD" id="cd01647">
    <property type="entry name" value="RT_LTR"/>
    <property type="match status" value="1"/>
</dbReference>
<comment type="caution">
    <text evidence="11">The sequence shown here is derived from an EMBL/GenBank/DDBJ whole genome shotgun (WGS) entry which is preliminary data.</text>
</comment>
<keyword evidence="1" id="KW-0645">Protease</keyword>
<dbReference type="GO" id="GO:0006508">
    <property type="term" value="P:proteolysis"/>
    <property type="evidence" value="ECO:0007669"/>
    <property type="project" value="UniProtKB-KW"/>
</dbReference>
<dbReference type="PANTHER" id="PTHR37984:SF5">
    <property type="entry name" value="PROTEIN NYNRIN-LIKE"/>
    <property type="match status" value="1"/>
</dbReference>
<dbReference type="GO" id="GO:0008233">
    <property type="term" value="F:peptidase activity"/>
    <property type="evidence" value="ECO:0007669"/>
    <property type="project" value="UniProtKB-KW"/>
</dbReference>
<keyword evidence="7" id="KW-0695">RNA-directed DNA polymerase</keyword>
<evidence type="ECO:0000313" key="11">
    <source>
        <dbReference type="EMBL" id="KAH0812050.1"/>
    </source>
</evidence>
<evidence type="ECO:0000256" key="2">
    <source>
        <dbReference type="ARBA" id="ARBA00022679"/>
    </source>
</evidence>
<keyword evidence="4" id="KW-0540">Nuclease</keyword>
<feature type="compositionally biased region" description="Polar residues" evidence="9">
    <location>
        <begin position="35"/>
        <end position="46"/>
    </location>
</feature>
<evidence type="ECO:0000256" key="4">
    <source>
        <dbReference type="ARBA" id="ARBA00022722"/>
    </source>
</evidence>
<sequence>MEELNKSLGAIATVLEDLQRRASDSDRSPAPPVVQLSSQTPGSLAQPSFDLENTDSSVWLSKIDGFKDEFRWSDRETYETNLPLKTLIFLVLLLHIPRNYARQYFGNETVKSNLKLAHVSLAGRHAVNHLFPKVTFGIQANHLFFLRQNRPHGTRLREQETLQWFDGTVHKSFFIKKALVILPDVKVQLDFVIVPRSHSSYHIVIGENIYDHDVVLYKEKNVQKIVPKPLINIISVGSDINFITDLDTAGRQKLSNLLSSFSDLFTLGNRVNSVNTGELNITLTEDKIIYYHPYRMSESERMKVRKITDDLAKNDIIRESNSPFGSPVVLVQKNDGTDRLCVDYRALNKITVKDRYPLPRIDDQLDRLGKGKFFTSLDMASGFHQIPIAPNSIPKTAFVTPDGQFEYTRMPFGLANAPAVFQRAINVALGNLKYDVALVYLDDILIPSVSVEEGYEKLRLVLIALRKAGFSVNISKCRFLMKTITYLGREISADGIRPDQRKVKAIKESLAPVNVKQVRQFLRLASYFRKFIPAFSTKVACITHLTRNNVQFNWTAECEKARQYITDVLTQKPLLSIFDSSLETQLHTDACSLGFGAILMQKHGESFRPIEYFSQKTSPDESKYHSFELETLAVRKGLKNFRVYLLGLKFTLVTDCNSLKLSANKKRFETTYRSLVGIYARLRISNSVSQRLRDLAC</sequence>
<name>A0A8J6H558_TENMO</name>
<reference evidence="11" key="2">
    <citation type="submission" date="2021-08" db="EMBL/GenBank/DDBJ databases">
        <authorList>
            <person name="Eriksson T."/>
        </authorList>
    </citation>
    <scope>NUCLEOTIDE SEQUENCE</scope>
    <source>
        <strain evidence="11">Stoneville</strain>
        <tissue evidence="11">Whole head</tissue>
    </source>
</reference>
<dbReference type="Pfam" id="PF17919">
    <property type="entry name" value="RT_RNaseH_2"/>
    <property type="match status" value="1"/>
</dbReference>
<keyword evidence="3" id="KW-0548">Nucleotidyltransferase</keyword>
<organism evidence="11 12">
    <name type="scientific">Tenebrio molitor</name>
    <name type="common">Yellow mealworm beetle</name>
    <dbReference type="NCBI Taxonomy" id="7067"/>
    <lineage>
        <taxon>Eukaryota</taxon>
        <taxon>Metazoa</taxon>
        <taxon>Ecdysozoa</taxon>
        <taxon>Arthropoda</taxon>
        <taxon>Hexapoda</taxon>
        <taxon>Insecta</taxon>
        <taxon>Pterygota</taxon>
        <taxon>Neoptera</taxon>
        <taxon>Endopterygota</taxon>
        <taxon>Coleoptera</taxon>
        <taxon>Polyphaga</taxon>
        <taxon>Cucujiformia</taxon>
        <taxon>Tenebrionidae</taxon>
        <taxon>Tenebrio</taxon>
    </lineage>
</organism>
<dbReference type="InterPro" id="IPR043128">
    <property type="entry name" value="Rev_trsase/Diguanyl_cyclase"/>
</dbReference>
<keyword evidence="8" id="KW-0511">Multifunctional enzyme</keyword>
<evidence type="ECO:0000256" key="8">
    <source>
        <dbReference type="ARBA" id="ARBA00023268"/>
    </source>
</evidence>
<dbReference type="FunFam" id="3.10.10.10:FF:000007">
    <property type="entry name" value="Retrovirus-related Pol polyprotein from transposon 17.6-like Protein"/>
    <property type="match status" value="1"/>
</dbReference>
<dbReference type="Gene3D" id="3.10.10.10">
    <property type="entry name" value="HIV Type 1 Reverse Transcriptase, subunit A, domain 1"/>
    <property type="match status" value="1"/>
</dbReference>
<dbReference type="InterPro" id="IPR050951">
    <property type="entry name" value="Retrovirus_Pol_polyprotein"/>
</dbReference>
<dbReference type="FunFam" id="3.30.70.270:FF:000063">
    <property type="entry name" value="Zinc knuckle domaincontaining protein"/>
    <property type="match status" value="1"/>
</dbReference>
<evidence type="ECO:0000256" key="5">
    <source>
        <dbReference type="ARBA" id="ARBA00022759"/>
    </source>
</evidence>
<dbReference type="SUPFAM" id="SSF56672">
    <property type="entry name" value="DNA/RNA polymerases"/>
    <property type="match status" value="1"/>
</dbReference>
<keyword evidence="2" id="KW-0808">Transferase</keyword>
<keyword evidence="12" id="KW-1185">Reference proteome</keyword>
<evidence type="ECO:0000256" key="9">
    <source>
        <dbReference type="SAM" id="MobiDB-lite"/>
    </source>
</evidence>
<dbReference type="Pfam" id="PF00078">
    <property type="entry name" value="RVT_1"/>
    <property type="match status" value="1"/>
</dbReference>
<dbReference type="PROSITE" id="PS50878">
    <property type="entry name" value="RT_POL"/>
    <property type="match status" value="1"/>
</dbReference>
<dbReference type="GO" id="GO:0003964">
    <property type="term" value="F:RNA-directed DNA polymerase activity"/>
    <property type="evidence" value="ECO:0007669"/>
    <property type="project" value="UniProtKB-KW"/>
</dbReference>
<feature type="region of interest" description="Disordered" evidence="9">
    <location>
        <begin position="20"/>
        <end position="46"/>
    </location>
</feature>
<dbReference type="GO" id="GO:0004519">
    <property type="term" value="F:endonuclease activity"/>
    <property type="evidence" value="ECO:0007669"/>
    <property type="project" value="UniProtKB-KW"/>
</dbReference>
<dbReference type="InterPro" id="IPR000477">
    <property type="entry name" value="RT_dom"/>
</dbReference>
<reference evidence="11" key="1">
    <citation type="journal article" date="2020" name="J Insects Food Feed">
        <title>The yellow mealworm (Tenebrio molitor) genome: a resource for the emerging insects as food and feed industry.</title>
        <authorList>
            <person name="Eriksson T."/>
            <person name="Andere A."/>
            <person name="Kelstrup H."/>
            <person name="Emery V."/>
            <person name="Picard C."/>
        </authorList>
    </citation>
    <scope>NUCLEOTIDE SEQUENCE</scope>
    <source>
        <strain evidence="11">Stoneville</strain>
        <tissue evidence="11">Whole head</tissue>
    </source>
</reference>
<dbReference type="InterPro" id="IPR043502">
    <property type="entry name" value="DNA/RNA_pol_sf"/>
</dbReference>
<dbReference type="Gene3D" id="3.30.70.270">
    <property type="match status" value="2"/>
</dbReference>
<protein>
    <recommendedName>
        <fullName evidence="10">Reverse transcriptase domain-containing protein</fullName>
    </recommendedName>
</protein>
<evidence type="ECO:0000256" key="6">
    <source>
        <dbReference type="ARBA" id="ARBA00022801"/>
    </source>
</evidence>
<feature type="domain" description="Reverse transcriptase" evidence="10">
    <location>
        <begin position="312"/>
        <end position="491"/>
    </location>
</feature>
<evidence type="ECO:0000313" key="12">
    <source>
        <dbReference type="Proteomes" id="UP000719412"/>
    </source>
</evidence>
<dbReference type="InterPro" id="IPR041577">
    <property type="entry name" value="RT_RNaseH_2"/>
</dbReference>